<gene>
    <name evidence="2" type="ORF">GPA27_25330</name>
</gene>
<keyword evidence="3" id="KW-1185">Reference proteome</keyword>
<dbReference type="SUPFAM" id="SSF52540">
    <property type="entry name" value="P-loop containing nucleoside triphosphate hydrolases"/>
    <property type="match status" value="1"/>
</dbReference>
<comment type="caution">
    <text evidence="2">The sequence shown here is derived from an EMBL/GenBank/DDBJ whole genome shotgun (WGS) entry which is preliminary data.</text>
</comment>
<dbReference type="RefSeq" id="WP_169143224.1">
    <property type="nucleotide sequence ID" value="NZ_WTVS01000094.1"/>
</dbReference>
<name>A0ABX1NMY1_9RHOO</name>
<dbReference type="PANTHER" id="PTHR40396:SF1">
    <property type="entry name" value="ATPASE AAA-TYPE CORE DOMAIN-CONTAINING PROTEIN"/>
    <property type="match status" value="1"/>
</dbReference>
<evidence type="ECO:0000313" key="3">
    <source>
        <dbReference type="Proteomes" id="UP000634522"/>
    </source>
</evidence>
<dbReference type="Pfam" id="PF13304">
    <property type="entry name" value="AAA_21"/>
    <property type="match status" value="1"/>
</dbReference>
<evidence type="ECO:0000259" key="1">
    <source>
        <dbReference type="Pfam" id="PF13304"/>
    </source>
</evidence>
<dbReference type="EMBL" id="WTVS01000094">
    <property type="protein sequence ID" value="NMG00709.1"/>
    <property type="molecule type" value="Genomic_DNA"/>
</dbReference>
<proteinExistence type="predicted"/>
<evidence type="ECO:0000313" key="2">
    <source>
        <dbReference type="EMBL" id="NMG00709.1"/>
    </source>
</evidence>
<reference evidence="2 3" key="1">
    <citation type="submission" date="2019-12" db="EMBL/GenBank/DDBJ databases">
        <title>Comparative genomics gives insights into the taxonomy of the Azoarcus-Aromatoleum group and reveals separate origins of nif in the plant-associated Azoarcus and non-plant-associated Aromatoleum sub-groups.</title>
        <authorList>
            <person name="Lafos M."/>
            <person name="Maluk M."/>
            <person name="Batista M."/>
            <person name="Junghare M."/>
            <person name="Carmona M."/>
            <person name="Faoro H."/>
            <person name="Cruz L.M."/>
            <person name="Battistoni F."/>
            <person name="De Souza E."/>
            <person name="Pedrosa F."/>
            <person name="Chen W.-M."/>
            <person name="Poole P.S."/>
            <person name="Dixon R.A."/>
            <person name="James E.K."/>
        </authorList>
    </citation>
    <scope>NUCLEOTIDE SEQUENCE [LARGE SCALE GENOMIC DNA]</scope>
    <source>
        <strain evidence="2 3">T</strain>
    </source>
</reference>
<dbReference type="InterPro" id="IPR027417">
    <property type="entry name" value="P-loop_NTPase"/>
</dbReference>
<protein>
    <submittedName>
        <fullName evidence="2">AAA family ATPase</fullName>
    </submittedName>
</protein>
<dbReference type="InterPro" id="IPR003959">
    <property type="entry name" value="ATPase_AAA_core"/>
</dbReference>
<sequence>MLLRFGVENHGSIASYQQLLMTVTSLRDDESGLLTVDQAEETVAVESSRKPLRVAPVASIYGANAAGKSTLLKAFDFFVGGILTSHTRVASSKGTPYQPFLLNDESRHAPSRYDVDIAIDGTRYHYGYTLDGKTIINEWLYSYPLGSSRQVKSTLFVRETAGDSSTVEVAFGKALRGENRQISKLVRPNSLFLSVAAQNAHPQLTPLFDFFNNKITRRLDDRISTPEIAEQLSTYFAADERRRTSAINFLKAADIGVSGINFSKVSLDEKTRELLSKFEEVINRHFAEDSDGRKILVENQHEKVFAQLQHVGANQKSYPIELNSESAGTLSLLRLIGPAFVRLNEGGVLVIDELNSTLHPLVSRELIRLFSMPETNPGKAQLLFTTHDTNLLSGRLLRRDQIWFAEKDSGGATCIYPLSDIKVRAGDDFERGYLSGRFGAIPFMGHDLSGLFASTTSSSAE</sequence>
<dbReference type="Gene3D" id="3.40.50.300">
    <property type="entry name" value="P-loop containing nucleotide triphosphate hydrolases"/>
    <property type="match status" value="1"/>
</dbReference>
<dbReference type="PANTHER" id="PTHR40396">
    <property type="entry name" value="ATPASE-LIKE PROTEIN"/>
    <property type="match status" value="1"/>
</dbReference>
<organism evidence="2 3">
    <name type="scientific">Aromatoleum toluolicum</name>
    <dbReference type="NCBI Taxonomy" id="90060"/>
    <lineage>
        <taxon>Bacteria</taxon>
        <taxon>Pseudomonadati</taxon>
        <taxon>Pseudomonadota</taxon>
        <taxon>Betaproteobacteria</taxon>
        <taxon>Rhodocyclales</taxon>
        <taxon>Rhodocyclaceae</taxon>
        <taxon>Aromatoleum</taxon>
    </lineage>
</organism>
<feature type="domain" description="ATPase AAA-type core" evidence="1">
    <location>
        <begin position="58"/>
        <end position="393"/>
    </location>
</feature>
<accession>A0ABX1NMY1</accession>
<dbReference type="Proteomes" id="UP000634522">
    <property type="component" value="Unassembled WGS sequence"/>
</dbReference>